<dbReference type="OrthoDB" id="9803111at2"/>
<dbReference type="EMBL" id="QETF01000017">
    <property type="protein sequence ID" value="PWG16158.1"/>
    <property type="molecule type" value="Genomic_DNA"/>
</dbReference>
<dbReference type="Pfam" id="PF02719">
    <property type="entry name" value="Polysacc_synt_2"/>
    <property type="match status" value="1"/>
</dbReference>
<feature type="domain" description="Polysaccharide biosynthesis protein CapD-like" evidence="2">
    <location>
        <begin position="11"/>
        <end position="295"/>
    </location>
</feature>
<dbReference type="InterPro" id="IPR051203">
    <property type="entry name" value="Polysaccharide_Synthase-Rel"/>
</dbReference>
<dbReference type="SUPFAM" id="SSF51735">
    <property type="entry name" value="NAD(P)-binding Rossmann-fold domains"/>
    <property type="match status" value="1"/>
</dbReference>
<comment type="caution">
    <text evidence="3">The sequence shown here is derived from an EMBL/GenBank/DDBJ whole genome shotgun (WGS) entry which is preliminary data.</text>
</comment>
<dbReference type="InterPro" id="IPR003869">
    <property type="entry name" value="Polysac_CapD-like"/>
</dbReference>
<evidence type="ECO:0000313" key="3">
    <source>
        <dbReference type="EMBL" id="PWG16158.1"/>
    </source>
</evidence>
<keyword evidence="4" id="KW-1185">Reference proteome</keyword>
<accession>A0A2V1P312</accession>
<protein>
    <submittedName>
        <fullName evidence="3">Capsule biosynthesis protein CapD</fullName>
    </submittedName>
</protein>
<organism evidence="3 4">
    <name type="scientific">Salibaculum griseiflavum</name>
    <dbReference type="NCBI Taxonomy" id="1914409"/>
    <lineage>
        <taxon>Bacteria</taxon>
        <taxon>Pseudomonadati</taxon>
        <taxon>Pseudomonadota</taxon>
        <taxon>Alphaproteobacteria</taxon>
        <taxon>Rhodobacterales</taxon>
        <taxon>Roseobacteraceae</taxon>
        <taxon>Salibaculum</taxon>
    </lineage>
</organism>
<evidence type="ECO:0000313" key="4">
    <source>
        <dbReference type="Proteomes" id="UP000245293"/>
    </source>
</evidence>
<sequence length="354" mass="39049">MIMEKFKDKTVLVTGSCGTVGAELVRQLVESPAAHVVCIDNNETELFFQIEQYRGSGKVSGHLADIRDREALMLRMRGVDIVLHAAALKHVGLCEDSPAQAIATNIQGTQNVIDAAQANGVERVIFTSSDKAVNPTNVMGTSKLMGERLMTAAAETTANGLDIRSRNAGTIFASTRFGNVLGSRGSVVPLFRRQIEKGGPITLTDRQMTRFIMTLEEAVRLVLDSVWLATGGEVMVTKMPVARIEDIAHVMRDVLGAGREIEIIEIGAKPGEKMYEELMNDEEVRRTWEYGDFFITLSAFADKSAPVYAHLQNCAKPDRPYNSVAEPSLSRKKLKEYFLNKKVLIDTKIDEITK</sequence>
<gene>
    <name evidence="3" type="ORF">DFK10_13275</name>
</gene>
<name>A0A2V1P312_9RHOB</name>
<dbReference type="CDD" id="cd05237">
    <property type="entry name" value="UDP_invert_4-6DH_SDR_e"/>
    <property type="match status" value="1"/>
</dbReference>
<dbReference type="PANTHER" id="PTHR43318">
    <property type="entry name" value="UDP-N-ACETYLGLUCOSAMINE 4,6-DEHYDRATASE"/>
    <property type="match status" value="1"/>
</dbReference>
<reference evidence="4" key="1">
    <citation type="submission" date="2018-05" db="EMBL/GenBank/DDBJ databases">
        <authorList>
            <person name="Du Z."/>
            <person name="Wang X."/>
        </authorList>
    </citation>
    <scope>NUCLEOTIDE SEQUENCE [LARGE SCALE GENOMIC DNA]</scope>
    <source>
        <strain evidence="4">WDS4C29</strain>
    </source>
</reference>
<dbReference type="Gene3D" id="3.40.50.720">
    <property type="entry name" value="NAD(P)-binding Rossmann-like Domain"/>
    <property type="match status" value="1"/>
</dbReference>
<evidence type="ECO:0000256" key="1">
    <source>
        <dbReference type="ARBA" id="ARBA00007430"/>
    </source>
</evidence>
<dbReference type="PANTHER" id="PTHR43318:SF1">
    <property type="entry name" value="POLYSACCHARIDE BIOSYNTHESIS PROTEIN EPSC-RELATED"/>
    <property type="match status" value="1"/>
</dbReference>
<proteinExistence type="inferred from homology"/>
<evidence type="ECO:0000259" key="2">
    <source>
        <dbReference type="Pfam" id="PF02719"/>
    </source>
</evidence>
<dbReference type="InterPro" id="IPR036291">
    <property type="entry name" value="NAD(P)-bd_dom_sf"/>
</dbReference>
<comment type="similarity">
    <text evidence="1">Belongs to the polysaccharide synthase family.</text>
</comment>
<dbReference type="AlphaFoldDB" id="A0A2V1P312"/>
<dbReference type="Proteomes" id="UP000245293">
    <property type="component" value="Unassembled WGS sequence"/>
</dbReference>